<dbReference type="AlphaFoldDB" id="C9L3W7"/>
<dbReference type="InterPro" id="IPR013325">
    <property type="entry name" value="RNA_pol_sigma_r2"/>
</dbReference>
<reference evidence="9" key="1">
    <citation type="submission" date="2009-09" db="EMBL/GenBank/DDBJ databases">
        <authorList>
            <person name="Weinstock G."/>
            <person name="Sodergren E."/>
            <person name="Clifton S."/>
            <person name="Fulton L."/>
            <person name="Fulton B."/>
            <person name="Courtney L."/>
            <person name="Fronick C."/>
            <person name="Harrison M."/>
            <person name="Strong C."/>
            <person name="Farmer C."/>
            <person name="Delahaunty K."/>
            <person name="Markovic C."/>
            <person name="Hall O."/>
            <person name="Minx P."/>
            <person name="Tomlinson C."/>
            <person name="Mitreva M."/>
            <person name="Nelson J."/>
            <person name="Hou S."/>
            <person name="Wollam A."/>
            <person name="Pepin K.H."/>
            <person name="Johnson M."/>
            <person name="Bhonagiri V."/>
            <person name="Nash W.E."/>
            <person name="Warren W."/>
            <person name="Chinwalla A."/>
            <person name="Mardis E.R."/>
            <person name="Wilson R.K."/>
        </authorList>
    </citation>
    <scope>NUCLEOTIDE SEQUENCE [LARGE SCALE GENOMIC DNA]</scope>
    <source>
        <strain evidence="9">DSM 20583</strain>
    </source>
</reference>
<proteinExistence type="inferred from homology"/>
<dbReference type="InterPro" id="IPR013324">
    <property type="entry name" value="RNA_pol_sigma_r3/r4-like"/>
</dbReference>
<dbReference type="Pfam" id="PF14285">
    <property type="entry name" value="DUF4367"/>
    <property type="match status" value="1"/>
</dbReference>
<dbReference type="Pfam" id="PF08281">
    <property type="entry name" value="Sigma70_r4_2"/>
    <property type="match status" value="1"/>
</dbReference>
<dbReference type="STRING" id="537007.BLAHAN_04054"/>
<dbReference type="RefSeq" id="WP_003019333.1">
    <property type="nucleotide sequence ID" value="NZ_CP022413.2"/>
</dbReference>
<feature type="transmembrane region" description="Helical" evidence="5">
    <location>
        <begin position="232"/>
        <end position="256"/>
    </location>
</feature>
<feature type="domain" description="RNA polymerase sigma-70 region 2" evidence="6">
    <location>
        <begin position="13"/>
        <end position="82"/>
    </location>
</feature>
<dbReference type="EMBL" id="ABYU02000004">
    <property type="protein sequence ID" value="EEX23206.1"/>
    <property type="molecule type" value="Genomic_DNA"/>
</dbReference>
<evidence type="ECO:0000259" key="8">
    <source>
        <dbReference type="Pfam" id="PF14285"/>
    </source>
</evidence>
<protein>
    <submittedName>
        <fullName evidence="9">Sigma-70 region 2</fullName>
    </submittedName>
</protein>
<keyword evidence="4" id="KW-0804">Transcription</keyword>
<comment type="caution">
    <text evidence="9">The sequence shown here is derived from an EMBL/GenBank/DDBJ whole genome shotgun (WGS) entry which is preliminary data.</text>
</comment>
<dbReference type="Gene3D" id="1.10.1740.10">
    <property type="match status" value="1"/>
</dbReference>
<dbReference type="KEGG" id="bhan:CGC63_13465"/>
<dbReference type="PANTHER" id="PTHR43133">
    <property type="entry name" value="RNA POLYMERASE ECF-TYPE SIGMA FACTO"/>
    <property type="match status" value="1"/>
</dbReference>
<evidence type="ECO:0000256" key="1">
    <source>
        <dbReference type="ARBA" id="ARBA00010641"/>
    </source>
</evidence>
<evidence type="ECO:0000256" key="5">
    <source>
        <dbReference type="SAM" id="Phobius"/>
    </source>
</evidence>
<dbReference type="SUPFAM" id="SSF88946">
    <property type="entry name" value="Sigma2 domain of RNA polymerase sigma factors"/>
    <property type="match status" value="1"/>
</dbReference>
<dbReference type="Gene3D" id="1.10.10.10">
    <property type="entry name" value="Winged helix-like DNA-binding domain superfamily/Winged helix DNA-binding domain"/>
    <property type="match status" value="1"/>
</dbReference>
<evidence type="ECO:0000256" key="3">
    <source>
        <dbReference type="ARBA" id="ARBA00023082"/>
    </source>
</evidence>
<feature type="domain" description="DUF4367" evidence="8">
    <location>
        <begin position="290"/>
        <end position="398"/>
    </location>
</feature>
<dbReference type="PANTHER" id="PTHR43133:SF60">
    <property type="entry name" value="RNA POLYMERASE SIGMA FACTOR SIGV"/>
    <property type="match status" value="1"/>
</dbReference>
<dbReference type="NCBIfam" id="TIGR02937">
    <property type="entry name" value="sigma70-ECF"/>
    <property type="match status" value="1"/>
</dbReference>
<gene>
    <name evidence="9" type="ORF">BLAHAN_04054</name>
</gene>
<evidence type="ECO:0000313" key="9">
    <source>
        <dbReference type="EMBL" id="EEX23206.1"/>
    </source>
</evidence>
<keyword evidence="5" id="KW-0812">Transmembrane</keyword>
<dbReference type="GO" id="GO:0006352">
    <property type="term" value="P:DNA-templated transcription initiation"/>
    <property type="evidence" value="ECO:0007669"/>
    <property type="project" value="InterPro"/>
</dbReference>
<keyword evidence="10" id="KW-1185">Reference proteome</keyword>
<keyword evidence="5" id="KW-0472">Membrane</keyword>
<evidence type="ECO:0000313" key="10">
    <source>
        <dbReference type="Proteomes" id="UP000003755"/>
    </source>
</evidence>
<name>C9L3W7_BLAHA</name>
<dbReference type="GO" id="GO:0003677">
    <property type="term" value="F:DNA binding"/>
    <property type="evidence" value="ECO:0007669"/>
    <property type="project" value="InterPro"/>
</dbReference>
<accession>C9L3W7</accession>
<evidence type="ECO:0000259" key="6">
    <source>
        <dbReference type="Pfam" id="PF04542"/>
    </source>
</evidence>
<dbReference type="Proteomes" id="UP000003755">
    <property type="component" value="Unassembled WGS sequence"/>
</dbReference>
<evidence type="ECO:0000256" key="2">
    <source>
        <dbReference type="ARBA" id="ARBA00023015"/>
    </source>
</evidence>
<dbReference type="SUPFAM" id="SSF88659">
    <property type="entry name" value="Sigma3 and sigma4 domains of RNA polymerase sigma factors"/>
    <property type="match status" value="1"/>
</dbReference>
<organism evidence="9 10">
    <name type="scientific">Blautia hansenii DSM 20583</name>
    <dbReference type="NCBI Taxonomy" id="537007"/>
    <lineage>
        <taxon>Bacteria</taxon>
        <taxon>Bacillati</taxon>
        <taxon>Bacillota</taxon>
        <taxon>Clostridia</taxon>
        <taxon>Lachnospirales</taxon>
        <taxon>Lachnospiraceae</taxon>
        <taxon>Blautia</taxon>
    </lineage>
</organism>
<dbReference type="eggNOG" id="COG1595">
    <property type="taxonomic scope" value="Bacteria"/>
</dbReference>
<dbReference type="InterPro" id="IPR036388">
    <property type="entry name" value="WH-like_DNA-bd_sf"/>
</dbReference>
<evidence type="ECO:0000259" key="7">
    <source>
        <dbReference type="Pfam" id="PF08281"/>
    </source>
</evidence>
<comment type="similarity">
    <text evidence="1">Belongs to the sigma-70 factor family. ECF subfamily.</text>
</comment>
<sequence>MEKNGFKILLETMYELYEQGMYRVAYGVLHNKEQAEDAVQDSFEKLLKYLPEIDAPDSPKTQKLVLKIVRNTAIDQYRRNNKQNEWLSEQGKCGEETSTFIKSVEDREFLQRLLQAVPTEYREIIKLRCYYGFSAKETGNILGISEGNVNKRLERARKLIADRLEWEEEFDNETGKKVRSDNGKLGQEIEEEQFWKEEQIHDFSKDYQNKKQRLLSLAETNREKKVMFHNCVIRRILQAAAAVIIVVGISFTVYAMTKNGEAIQVEIEEGAQTIFVEVERKKECADVIAVPEYLPEGYEVWDEEKEKYSLGKYSFGGVWGANGITILVDEWMEKEQFPYKTCEIWQTGNVKKLLIDRGEESGYRWGLLQFYEKEGYVVQMFVASFIPKEEVLEIGKQIKIYEKDDFYEREKEKSINKKVTLGEKIEYPDYAKGCSLQVTDITFSEVEDEVHKIDGPVKKMEVTVKLQNTTDKLWEELPVYPVFYSPLMENEPPYDIKGGVSDSKYNGKYYVRLEPHSEKEVYFTFIVAEEGLEEGYLEFFGKDYLRLCE</sequence>
<keyword evidence="3" id="KW-0731">Sigma factor</keyword>
<dbReference type="InterPro" id="IPR014284">
    <property type="entry name" value="RNA_pol_sigma-70_dom"/>
</dbReference>
<dbReference type="Pfam" id="PF04542">
    <property type="entry name" value="Sigma70_r2"/>
    <property type="match status" value="1"/>
</dbReference>
<dbReference type="InterPro" id="IPR013249">
    <property type="entry name" value="RNA_pol_sigma70_r4_t2"/>
</dbReference>
<dbReference type="InterPro" id="IPR025377">
    <property type="entry name" value="DUF4367"/>
</dbReference>
<dbReference type="InterPro" id="IPR039425">
    <property type="entry name" value="RNA_pol_sigma-70-like"/>
</dbReference>
<dbReference type="GO" id="GO:0016987">
    <property type="term" value="F:sigma factor activity"/>
    <property type="evidence" value="ECO:0007669"/>
    <property type="project" value="UniProtKB-KW"/>
</dbReference>
<dbReference type="InterPro" id="IPR007627">
    <property type="entry name" value="RNA_pol_sigma70_r2"/>
</dbReference>
<feature type="domain" description="RNA polymerase sigma factor 70 region 4 type 2" evidence="7">
    <location>
        <begin position="110"/>
        <end position="159"/>
    </location>
</feature>
<evidence type="ECO:0000256" key="4">
    <source>
        <dbReference type="ARBA" id="ARBA00023163"/>
    </source>
</evidence>
<dbReference type="HOGENOM" id="CLU_495819_0_0_9"/>
<keyword evidence="5" id="KW-1133">Transmembrane helix</keyword>
<keyword evidence="2" id="KW-0805">Transcription regulation</keyword>
<dbReference type="CDD" id="cd06171">
    <property type="entry name" value="Sigma70_r4"/>
    <property type="match status" value="1"/>
</dbReference>